<comment type="function">
    <text evidence="10">Endonuclease that specifically degrades the RNA of RNA-DNA hybrids.</text>
</comment>
<dbReference type="InterPro" id="IPR011320">
    <property type="entry name" value="RNase_H1_N"/>
</dbReference>
<reference evidence="13 14" key="1">
    <citation type="journal article" date="2024" name="Commun. Biol.">
        <title>Comparative genomic analysis of thermophilic fungi reveals convergent evolutionary adaptations and gene losses.</title>
        <authorList>
            <person name="Steindorff A.S."/>
            <person name="Aguilar-Pontes M.V."/>
            <person name="Robinson A.J."/>
            <person name="Andreopoulos B."/>
            <person name="LaButti K."/>
            <person name="Kuo A."/>
            <person name="Mondo S."/>
            <person name="Riley R."/>
            <person name="Otillar R."/>
            <person name="Haridas S."/>
            <person name="Lipzen A."/>
            <person name="Grimwood J."/>
            <person name="Schmutz J."/>
            <person name="Clum A."/>
            <person name="Reid I.D."/>
            <person name="Moisan M.C."/>
            <person name="Butler G."/>
            <person name="Nguyen T.T.M."/>
            <person name="Dewar K."/>
            <person name="Conant G."/>
            <person name="Drula E."/>
            <person name="Henrissat B."/>
            <person name="Hansel C."/>
            <person name="Singer S."/>
            <person name="Hutchinson M.I."/>
            <person name="de Vries R.P."/>
            <person name="Natvig D.O."/>
            <person name="Powell A.J."/>
            <person name="Tsang A."/>
            <person name="Grigoriev I.V."/>
        </authorList>
    </citation>
    <scope>NUCLEOTIDE SEQUENCE [LARGE SCALE GENOMIC DNA]</scope>
    <source>
        <strain evidence="13 14">ATCC 24622</strain>
    </source>
</reference>
<dbReference type="PANTHER" id="PTHR10642:SF26">
    <property type="entry name" value="RIBONUCLEASE H1"/>
    <property type="match status" value="1"/>
</dbReference>
<protein>
    <recommendedName>
        <fullName evidence="4 10">Ribonuclease H</fullName>
        <shortName evidence="10">RNase H</shortName>
        <ecNumber evidence="4 10">3.1.26.4</ecNumber>
    </recommendedName>
</protein>
<evidence type="ECO:0000256" key="11">
    <source>
        <dbReference type="SAM" id="MobiDB-lite"/>
    </source>
</evidence>
<dbReference type="SUPFAM" id="SSF55658">
    <property type="entry name" value="L9 N-domain-like"/>
    <property type="match status" value="2"/>
</dbReference>
<evidence type="ECO:0000256" key="6">
    <source>
        <dbReference type="ARBA" id="ARBA00022723"/>
    </source>
</evidence>
<dbReference type="InterPro" id="IPR036397">
    <property type="entry name" value="RNaseH_sf"/>
</dbReference>
<comment type="similarity">
    <text evidence="3 10">Belongs to the RNase H family.</text>
</comment>
<dbReference type="InterPro" id="IPR009027">
    <property type="entry name" value="Ribosomal_bL9/RNase_H1_N"/>
</dbReference>
<feature type="domain" description="RNase H type-1" evidence="12">
    <location>
        <begin position="203"/>
        <end position="352"/>
    </location>
</feature>
<dbReference type="EMBL" id="JAZHXJ010000262">
    <property type="protein sequence ID" value="KAL1866596.1"/>
    <property type="molecule type" value="Genomic_DNA"/>
</dbReference>
<dbReference type="Gene3D" id="3.40.970.10">
    <property type="entry name" value="Ribonuclease H1, N-terminal domain"/>
    <property type="match status" value="2"/>
</dbReference>
<evidence type="ECO:0000256" key="8">
    <source>
        <dbReference type="ARBA" id="ARBA00022801"/>
    </source>
</evidence>
<evidence type="ECO:0000313" key="13">
    <source>
        <dbReference type="EMBL" id="KAL1866596.1"/>
    </source>
</evidence>
<evidence type="ECO:0000256" key="1">
    <source>
        <dbReference type="ARBA" id="ARBA00000077"/>
    </source>
</evidence>
<evidence type="ECO:0000259" key="12">
    <source>
        <dbReference type="PROSITE" id="PS50879"/>
    </source>
</evidence>
<keyword evidence="6 10" id="KW-0479">Metal-binding</keyword>
<dbReference type="Pfam" id="PF01693">
    <property type="entry name" value="Cauli_VI"/>
    <property type="match status" value="2"/>
</dbReference>
<evidence type="ECO:0000256" key="7">
    <source>
        <dbReference type="ARBA" id="ARBA00022759"/>
    </source>
</evidence>
<keyword evidence="5 10" id="KW-0540">Nuclease</keyword>
<feature type="compositionally biased region" description="Polar residues" evidence="11">
    <location>
        <begin position="8"/>
        <end position="22"/>
    </location>
</feature>
<dbReference type="InterPro" id="IPR037056">
    <property type="entry name" value="RNase_H1_N_sf"/>
</dbReference>
<comment type="catalytic activity">
    <reaction evidence="1 10">
        <text>Endonucleolytic cleavage to 5'-phosphomonoester.</text>
        <dbReference type="EC" id="3.1.26.4"/>
    </reaction>
</comment>
<dbReference type="Proteomes" id="UP001586593">
    <property type="component" value="Unassembled WGS sequence"/>
</dbReference>
<dbReference type="Gene3D" id="3.30.420.10">
    <property type="entry name" value="Ribonuclease H-like superfamily/Ribonuclease H"/>
    <property type="match status" value="1"/>
</dbReference>
<dbReference type="CDD" id="cd09280">
    <property type="entry name" value="RNase_HI_eukaryote_like"/>
    <property type="match status" value="1"/>
</dbReference>
<evidence type="ECO:0000256" key="4">
    <source>
        <dbReference type="ARBA" id="ARBA00012180"/>
    </source>
</evidence>
<evidence type="ECO:0000256" key="5">
    <source>
        <dbReference type="ARBA" id="ARBA00022722"/>
    </source>
</evidence>
<keyword evidence="7 10" id="KW-0255">Endonuclease</keyword>
<dbReference type="Pfam" id="PF00075">
    <property type="entry name" value="RNase_H"/>
    <property type="match status" value="1"/>
</dbReference>
<dbReference type="EC" id="3.1.26.4" evidence="4 10"/>
<dbReference type="SUPFAM" id="SSF53098">
    <property type="entry name" value="Ribonuclease H-like"/>
    <property type="match status" value="1"/>
</dbReference>
<dbReference type="InterPro" id="IPR050092">
    <property type="entry name" value="RNase_H"/>
</dbReference>
<feature type="compositionally biased region" description="Acidic residues" evidence="11">
    <location>
        <begin position="158"/>
        <end position="167"/>
    </location>
</feature>
<comment type="cofactor">
    <cofactor evidence="2 10">
        <name>Mg(2+)</name>
        <dbReference type="ChEBI" id="CHEBI:18420"/>
    </cofactor>
</comment>
<dbReference type="InterPro" id="IPR017067">
    <property type="entry name" value="RNase_H1_euk"/>
</dbReference>
<dbReference type="InterPro" id="IPR012337">
    <property type="entry name" value="RNaseH-like_sf"/>
</dbReference>
<sequence length="354" mass="38222">MFTGSAKIKQTSHPGRTGTTVPSKKRKAEVALQKFYAVRHGHQPGIYLKWVDCQKQISGFKGALFKSFTTREDAAAFVAGKTPPSEAGAVKGKPDKFYAVAKGNKPGIYTDWETAQLAIVGTKGPKYKRFDTRREAEAFVRLYGTAETVLAMDGIGPSDDEQDEDKDDSTGVEACEASPRKKARLQTNAAAAQPSSSAAASQTGKLLRIYTDGSSRGNGYQGAVAGIGVFFGAGDPRNISERLQGEPQTNQRAELTAILRALQAVPSRQSVNIVTDSKYAIQCVTEWYRNWERNGWQSNGGPVKNRDLVEAVRARIDDRDTHGAQTLFTWVKGHALDPGNVAADRLAVQGALGG</sequence>
<evidence type="ECO:0000256" key="10">
    <source>
        <dbReference type="PIRNR" id="PIRNR036852"/>
    </source>
</evidence>
<name>A0ABR3WSD9_9PEZI</name>
<accession>A0ABR3WSD9</accession>
<comment type="caution">
    <text evidence="13">The sequence shown here is derived from an EMBL/GenBank/DDBJ whole genome shotgun (WGS) entry which is preliminary data.</text>
</comment>
<keyword evidence="8 10" id="KW-0378">Hydrolase</keyword>
<dbReference type="InterPro" id="IPR002156">
    <property type="entry name" value="RNaseH_domain"/>
</dbReference>
<proteinExistence type="inferred from homology"/>
<dbReference type="PANTHER" id="PTHR10642">
    <property type="entry name" value="RIBONUCLEASE H1"/>
    <property type="match status" value="1"/>
</dbReference>
<evidence type="ECO:0000256" key="2">
    <source>
        <dbReference type="ARBA" id="ARBA00001946"/>
    </source>
</evidence>
<feature type="region of interest" description="Disordered" evidence="11">
    <location>
        <begin position="152"/>
        <end position="197"/>
    </location>
</feature>
<evidence type="ECO:0000256" key="3">
    <source>
        <dbReference type="ARBA" id="ARBA00005300"/>
    </source>
</evidence>
<keyword evidence="9 10" id="KW-0460">Magnesium</keyword>
<evidence type="ECO:0000256" key="9">
    <source>
        <dbReference type="ARBA" id="ARBA00022842"/>
    </source>
</evidence>
<feature type="region of interest" description="Disordered" evidence="11">
    <location>
        <begin position="1"/>
        <end position="24"/>
    </location>
</feature>
<dbReference type="PIRSF" id="PIRSF036852">
    <property type="entry name" value="Ribonuclease_H1_euk"/>
    <property type="match status" value="1"/>
</dbReference>
<dbReference type="PROSITE" id="PS50879">
    <property type="entry name" value="RNASE_H_1"/>
    <property type="match status" value="1"/>
</dbReference>
<gene>
    <name evidence="13" type="ORF">VTK73DRAFT_4652</name>
</gene>
<organism evidence="13 14">
    <name type="scientific">Phialemonium thermophilum</name>
    <dbReference type="NCBI Taxonomy" id="223376"/>
    <lineage>
        <taxon>Eukaryota</taxon>
        <taxon>Fungi</taxon>
        <taxon>Dikarya</taxon>
        <taxon>Ascomycota</taxon>
        <taxon>Pezizomycotina</taxon>
        <taxon>Sordariomycetes</taxon>
        <taxon>Sordariomycetidae</taxon>
        <taxon>Cephalothecales</taxon>
        <taxon>Cephalothecaceae</taxon>
        <taxon>Phialemonium</taxon>
    </lineage>
</organism>
<evidence type="ECO:0000313" key="14">
    <source>
        <dbReference type="Proteomes" id="UP001586593"/>
    </source>
</evidence>
<keyword evidence="14" id="KW-1185">Reference proteome</keyword>